<dbReference type="Proteomes" id="UP000257706">
    <property type="component" value="Unassembled WGS sequence"/>
</dbReference>
<dbReference type="EMBL" id="DMAI01000396">
    <property type="protein sequence ID" value="HAE50577.1"/>
    <property type="molecule type" value="Genomic_DNA"/>
</dbReference>
<feature type="non-terminal residue" evidence="1">
    <location>
        <position position="1"/>
    </location>
</feature>
<protein>
    <submittedName>
        <fullName evidence="1">Uncharacterized protein</fullName>
    </submittedName>
</protein>
<gene>
    <name evidence="1" type="ORF">DCK97_24495</name>
</gene>
<feature type="non-terminal residue" evidence="1">
    <location>
        <position position="63"/>
    </location>
</feature>
<evidence type="ECO:0000313" key="2">
    <source>
        <dbReference type="Proteomes" id="UP000257706"/>
    </source>
</evidence>
<organism evidence="1 2">
    <name type="scientific">Tistrella mobilis</name>
    <dbReference type="NCBI Taxonomy" id="171437"/>
    <lineage>
        <taxon>Bacteria</taxon>
        <taxon>Pseudomonadati</taxon>
        <taxon>Pseudomonadota</taxon>
        <taxon>Alphaproteobacteria</taxon>
        <taxon>Geminicoccales</taxon>
        <taxon>Geminicoccaceae</taxon>
        <taxon>Tistrella</taxon>
    </lineage>
</organism>
<reference evidence="1 2" key="1">
    <citation type="journal article" date="2018" name="Nat. Biotechnol.">
        <title>A standardized bacterial taxonomy based on genome phylogeny substantially revises the tree of life.</title>
        <authorList>
            <person name="Parks D.H."/>
            <person name="Chuvochina M."/>
            <person name="Waite D.W."/>
            <person name="Rinke C."/>
            <person name="Skarshewski A."/>
            <person name="Chaumeil P.A."/>
            <person name="Hugenholtz P."/>
        </authorList>
    </citation>
    <scope>NUCLEOTIDE SEQUENCE [LARGE SCALE GENOMIC DNA]</scope>
    <source>
        <strain evidence="1">UBA8739</strain>
    </source>
</reference>
<name>A0A3B9IT91_9PROT</name>
<comment type="caution">
    <text evidence="1">The sequence shown here is derived from an EMBL/GenBank/DDBJ whole genome shotgun (WGS) entry which is preliminary data.</text>
</comment>
<accession>A0A3B9IT91</accession>
<proteinExistence type="predicted"/>
<sequence length="63" mass="7072">EQIVAKDMAGKGLTFEDETYPVAANTPQTMNILKKQYILLQKESERETYAPHDLADGSTTWPS</sequence>
<dbReference type="AlphaFoldDB" id="A0A3B9IT91"/>
<evidence type="ECO:0000313" key="1">
    <source>
        <dbReference type="EMBL" id="HAE50577.1"/>
    </source>
</evidence>